<evidence type="ECO:0000256" key="1">
    <source>
        <dbReference type="SAM" id="MobiDB-lite"/>
    </source>
</evidence>
<dbReference type="EMBL" id="LZPO01055546">
    <property type="protein sequence ID" value="OBS71767.1"/>
    <property type="molecule type" value="Genomic_DNA"/>
</dbReference>
<dbReference type="InterPro" id="IPR031365">
    <property type="entry name" value="CMIP6"/>
</dbReference>
<evidence type="ECO:0000313" key="2">
    <source>
        <dbReference type="EMBL" id="OBS71767.1"/>
    </source>
</evidence>
<reference evidence="2 3" key="1">
    <citation type="submission" date="2016-06" db="EMBL/GenBank/DDBJ databases">
        <title>The Draft Genome Sequence and Annotation of the Desert Woodrat Neotoma lepida.</title>
        <authorList>
            <person name="Campbell M."/>
            <person name="Oakeson K.F."/>
            <person name="Yandell M."/>
            <person name="Halpert J.R."/>
            <person name="Dearing D."/>
        </authorList>
    </citation>
    <scope>NUCLEOTIDE SEQUENCE [LARGE SCALE GENOMIC DNA]</scope>
    <source>
        <strain evidence="2">417</strain>
        <tissue evidence="2">Liver</tissue>
    </source>
</reference>
<keyword evidence="3" id="KW-1185">Reference proteome</keyword>
<dbReference type="STRING" id="56216.A0A1A6H2C5"/>
<accession>A0A1A6H2C5</accession>
<protein>
    <submittedName>
        <fullName evidence="2">Uncharacterized protein</fullName>
    </submittedName>
</protein>
<proteinExistence type="predicted"/>
<evidence type="ECO:0000313" key="3">
    <source>
        <dbReference type="Proteomes" id="UP000092124"/>
    </source>
</evidence>
<gene>
    <name evidence="2" type="ORF">A6R68_13656</name>
</gene>
<sequence>MDGEEKQQQHKIEDAGIACITEKEEEIKHEKNPGKITQHSKSCVDRRRVTYAKFINTNARTYNEPVPYIDNKVPAKQVGQIEAPEPVFQPSYDTKSTQRSDFQKPECPLVLPVKYNRMRKPSCGIGEHEDNFEEYISFIHQYDSRKTPNEPIRGK</sequence>
<dbReference type="Proteomes" id="UP000092124">
    <property type="component" value="Unassembled WGS sequence"/>
</dbReference>
<name>A0A1A6H2C5_NEOLE</name>
<feature type="region of interest" description="Disordered" evidence="1">
    <location>
        <begin position="82"/>
        <end position="103"/>
    </location>
</feature>
<organism evidence="2 3">
    <name type="scientific">Neotoma lepida</name>
    <name type="common">Desert woodrat</name>
    <dbReference type="NCBI Taxonomy" id="56216"/>
    <lineage>
        <taxon>Eukaryota</taxon>
        <taxon>Metazoa</taxon>
        <taxon>Chordata</taxon>
        <taxon>Craniata</taxon>
        <taxon>Vertebrata</taxon>
        <taxon>Euteleostomi</taxon>
        <taxon>Mammalia</taxon>
        <taxon>Eutheria</taxon>
        <taxon>Euarchontoglires</taxon>
        <taxon>Glires</taxon>
        <taxon>Rodentia</taxon>
        <taxon>Myomorpha</taxon>
        <taxon>Muroidea</taxon>
        <taxon>Cricetidae</taxon>
        <taxon>Neotominae</taxon>
        <taxon>Neotoma</taxon>
    </lineage>
</organism>
<dbReference type="PANTHER" id="PTHR35087">
    <property type="entry name" value="SIMILAR TO HYPOTHETICAL PROTEIN FLJ40298"/>
    <property type="match status" value="1"/>
</dbReference>
<dbReference type="OrthoDB" id="9971371at2759"/>
<feature type="non-terminal residue" evidence="2">
    <location>
        <position position="155"/>
    </location>
</feature>
<dbReference type="AlphaFoldDB" id="A0A1A6H2C5"/>
<comment type="caution">
    <text evidence="2">The sequence shown here is derived from an EMBL/GenBank/DDBJ whole genome shotgun (WGS) entry which is preliminary data.</text>
</comment>
<dbReference type="Pfam" id="PF15667">
    <property type="entry name" value="CMIP6"/>
    <property type="match status" value="1"/>
</dbReference>
<dbReference type="PANTHER" id="PTHR35087:SF1">
    <property type="entry name" value="RIKEN CDNA 4930505A04 GENE"/>
    <property type="match status" value="1"/>
</dbReference>